<evidence type="ECO:0000313" key="2">
    <source>
        <dbReference type="EMBL" id="WSE28158.1"/>
    </source>
</evidence>
<keyword evidence="3" id="KW-1185">Reference proteome</keyword>
<dbReference type="RefSeq" id="WP_326567160.1">
    <property type="nucleotide sequence ID" value="NZ_CP142149.1"/>
</dbReference>
<proteinExistence type="predicted"/>
<keyword evidence="1" id="KW-0732">Signal</keyword>
<organism evidence="2 3">
    <name type="scientific">Amycolatopsis rhabdoformis</name>
    <dbReference type="NCBI Taxonomy" id="1448059"/>
    <lineage>
        <taxon>Bacteria</taxon>
        <taxon>Bacillati</taxon>
        <taxon>Actinomycetota</taxon>
        <taxon>Actinomycetes</taxon>
        <taxon>Pseudonocardiales</taxon>
        <taxon>Pseudonocardiaceae</taxon>
        <taxon>Amycolatopsis</taxon>
    </lineage>
</organism>
<gene>
    <name evidence="2" type="ORF">VSH64_35735</name>
</gene>
<evidence type="ECO:0008006" key="4">
    <source>
        <dbReference type="Google" id="ProtNLM"/>
    </source>
</evidence>
<feature type="signal peptide" evidence="1">
    <location>
        <begin position="1"/>
        <end position="25"/>
    </location>
</feature>
<evidence type="ECO:0000256" key="1">
    <source>
        <dbReference type="SAM" id="SignalP"/>
    </source>
</evidence>
<name>A0ABZ1I2W3_9PSEU</name>
<dbReference type="EMBL" id="CP142149">
    <property type="protein sequence ID" value="WSE28158.1"/>
    <property type="molecule type" value="Genomic_DNA"/>
</dbReference>
<accession>A0ABZ1I2W3</accession>
<sequence length="327" mass="33583">MRWSKTVLIAVATAAALATVTPANAATTGTTAARETTATTVPITAAGGYNSDPSSTPAAGKHTRALGAAITVPAGQTRYLSSKLNVDDAAQVTEVSHLIYCRRPNTTANVAQLVSGQNVLANTATTLLTRGFVTAPADSALTCALYAQFVNHAANVAGHLSVLGSSYLQDVYGPITAVKQTFNTKILVNSTATANTVSFTAPAGAISVQAIGDLNITVCYGADNGLCQRSQGARMSAGDSLVGTQLVVNQLNAAGQVCHTSTNGALAGTTVTSTVHHYKINTWLTNVPVQPNCSRDFVVYTRVTANAAHNSFLIEANNQSVGAAFTP</sequence>
<reference evidence="2 3" key="1">
    <citation type="journal article" date="2015" name="Int. J. Syst. Evol. Microbiol.">
        <title>Amycolatopsis rhabdoformis sp. nov., an actinomycete isolated from a tropical forest soil.</title>
        <authorList>
            <person name="Souza W.R."/>
            <person name="Silva R.E."/>
            <person name="Goodfellow M."/>
            <person name="Busarakam K."/>
            <person name="Figueiro F.S."/>
            <person name="Ferreira D."/>
            <person name="Rodrigues-Filho E."/>
            <person name="Moraes L.A.B."/>
            <person name="Zucchi T.D."/>
        </authorList>
    </citation>
    <scope>NUCLEOTIDE SEQUENCE [LARGE SCALE GENOMIC DNA]</scope>
    <source>
        <strain evidence="2 3">NCIMB 14900</strain>
    </source>
</reference>
<protein>
    <recommendedName>
        <fullName evidence="4">Serine protease</fullName>
    </recommendedName>
</protein>
<feature type="chain" id="PRO_5046645504" description="Serine protease" evidence="1">
    <location>
        <begin position="26"/>
        <end position="327"/>
    </location>
</feature>
<evidence type="ECO:0000313" key="3">
    <source>
        <dbReference type="Proteomes" id="UP001330812"/>
    </source>
</evidence>
<dbReference type="Proteomes" id="UP001330812">
    <property type="component" value="Chromosome"/>
</dbReference>